<keyword evidence="2" id="KW-0732">Signal</keyword>
<gene>
    <name evidence="3" type="ORF">X975_05409</name>
</gene>
<organism evidence="3 4">
    <name type="scientific">Stegodyphus mimosarum</name>
    <name type="common">African social velvet spider</name>
    <dbReference type="NCBI Taxonomy" id="407821"/>
    <lineage>
        <taxon>Eukaryota</taxon>
        <taxon>Metazoa</taxon>
        <taxon>Ecdysozoa</taxon>
        <taxon>Arthropoda</taxon>
        <taxon>Chelicerata</taxon>
        <taxon>Arachnida</taxon>
        <taxon>Araneae</taxon>
        <taxon>Araneomorphae</taxon>
        <taxon>Entelegynae</taxon>
        <taxon>Eresoidea</taxon>
        <taxon>Eresidae</taxon>
        <taxon>Stegodyphus</taxon>
    </lineage>
</organism>
<dbReference type="OrthoDB" id="6422928at2759"/>
<feature type="coiled-coil region" evidence="1">
    <location>
        <begin position="83"/>
        <end position="132"/>
    </location>
</feature>
<proteinExistence type="predicted"/>
<evidence type="ECO:0000256" key="1">
    <source>
        <dbReference type="SAM" id="Coils"/>
    </source>
</evidence>
<evidence type="ECO:0000313" key="3">
    <source>
        <dbReference type="EMBL" id="KFM62716.1"/>
    </source>
</evidence>
<dbReference type="EMBL" id="KK114556">
    <property type="protein sequence ID" value="KFM62716.1"/>
    <property type="molecule type" value="Genomic_DNA"/>
</dbReference>
<feature type="chain" id="PRO_5012655549" description="Laminin subunit alpha-2" evidence="2">
    <location>
        <begin position="16"/>
        <end position="167"/>
    </location>
</feature>
<name>A0A087TC77_STEMI</name>
<feature type="signal peptide" evidence="2">
    <location>
        <begin position="1"/>
        <end position="15"/>
    </location>
</feature>
<protein>
    <recommendedName>
        <fullName evidence="5">Laminin subunit alpha-2</fullName>
    </recommendedName>
</protein>
<evidence type="ECO:0008006" key="5">
    <source>
        <dbReference type="Google" id="ProtNLM"/>
    </source>
</evidence>
<dbReference type="AlphaFoldDB" id="A0A087TC77"/>
<evidence type="ECO:0000256" key="2">
    <source>
        <dbReference type="SAM" id="SignalP"/>
    </source>
</evidence>
<sequence length="167" mass="19561">MKYLVLLFLVGFASASYYDALDDAAEQFYQDFMVGMEEAPSLKETLGLDHYYADETEDEIKTELGRKLKEYLEELLQKIKDAIDHGKTVREDLMDKLKELREKMKELRVKVGDKAKDLIEKLKEKARDFVRELLDKLGLEKSKRSEEEIEAALADFNIKDIFKKLRD</sequence>
<dbReference type="OMA" id="CITMKFL"/>
<accession>A0A087TC77</accession>
<reference evidence="3 4" key="1">
    <citation type="submission" date="2013-11" db="EMBL/GenBank/DDBJ databases">
        <title>Genome sequencing of Stegodyphus mimosarum.</title>
        <authorList>
            <person name="Bechsgaard J."/>
        </authorList>
    </citation>
    <scope>NUCLEOTIDE SEQUENCE [LARGE SCALE GENOMIC DNA]</scope>
</reference>
<evidence type="ECO:0000313" key="4">
    <source>
        <dbReference type="Proteomes" id="UP000054359"/>
    </source>
</evidence>
<dbReference type="Proteomes" id="UP000054359">
    <property type="component" value="Unassembled WGS sequence"/>
</dbReference>
<keyword evidence="1" id="KW-0175">Coiled coil</keyword>
<keyword evidence="4" id="KW-1185">Reference proteome</keyword>
<dbReference type="Gene3D" id="1.20.5.1230">
    <property type="entry name" value="Apolipoprotein A-I"/>
    <property type="match status" value="1"/>
</dbReference>
<feature type="non-terminal residue" evidence="3">
    <location>
        <position position="167"/>
    </location>
</feature>